<keyword evidence="2" id="KW-1185">Reference proteome</keyword>
<dbReference type="Proteomes" id="UP000288079">
    <property type="component" value="Unassembled WGS sequence"/>
</dbReference>
<protein>
    <submittedName>
        <fullName evidence="1">Uncharacterized protein</fullName>
    </submittedName>
</protein>
<gene>
    <name evidence="1" type="ORF">KGMB02408_34680</name>
</gene>
<organism evidence="1 2">
    <name type="scientific">Bacteroides faecalis</name>
    <dbReference type="NCBI Taxonomy" id="2447885"/>
    <lineage>
        <taxon>Bacteria</taxon>
        <taxon>Pseudomonadati</taxon>
        <taxon>Bacteroidota</taxon>
        <taxon>Bacteroidia</taxon>
        <taxon>Bacteroidales</taxon>
        <taxon>Bacteroidaceae</taxon>
        <taxon>Bacteroides</taxon>
    </lineage>
</organism>
<proteinExistence type="predicted"/>
<reference evidence="1 2" key="1">
    <citation type="submission" date="2018-10" db="EMBL/GenBank/DDBJ databases">
        <title>Draft Genome Sequence of Bacteroides sp. KCTC 15687.</title>
        <authorList>
            <person name="Yu S.Y."/>
            <person name="Kim J.S."/>
            <person name="Oh B.S."/>
            <person name="Park S.H."/>
            <person name="Kang S.W."/>
            <person name="Park J.E."/>
            <person name="Choi S.H."/>
            <person name="Han K.I."/>
            <person name="Lee K.C."/>
            <person name="Eom M.K."/>
            <person name="Suh M.K."/>
            <person name="Lee D.H."/>
            <person name="Yoon H."/>
            <person name="Kim B."/>
            <person name="Yang S.J."/>
            <person name="Lee J.S."/>
            <person name="Lee J.H."/>
        </authorList>
    </citation>
    <scope>NUCLEOTIDE SEQUENCE [LARGE SCALE GENOMIC DNA]</scope>
    <source>
        <strain evidence="1 2">KCTC 15687</strain>
    </source>
</reference>
<dbReference type="AlphaFoldDB" id="A0A401LYE0"/>
<name>A0A401LYE0_9BACE</name>
<sequence>MELLLLFIVNLFLVSCNADVFLDSESLHSNENASFPTTWQEQLRCAKNYNSSTARSAINGLALVRHSYNGKINTENQRSELLEQLFVDNADIVMYSDSLNFEIVSLKIIRQKAQSMGVDDPSKTLKLQLDSIIKVGMDILELEWCYKGKTYYSTAIASNEQGGILYDHIGHMIIMSGNHESRAREIKSDVKAIKTRSEGGGVTERSFVLQNDGGYNIWGNLVWEYTISCSSFFDGNGILCNRSMLALHDSAVGWSCDAKIQTINGELGSSKFHEFAWGHAHAYVLSVSVEWNGVGFTISGGATGASGSIVHSR</sequence>
<evidence type="ECO:0000313" key="1">
    <source>
        <dbReference type="EMBL" id="GCB36523.1"/>
    </source>
</evidence>
<evidence type="ECO:0000313" key="2">
    <source>
        <dbReference type="Proteomes" id="UP000288079"/>
    </source>
</evidence>
<comment type="caution">
    <text evidence="1">The sequence shown here is derived from an EMBL/GenBank/DDBJ whole genome shotgun (WGS) entry which is preliminary data.</text>
</comment>
<accession>A0A401LYE0</accession>
<dbReference type="EMBL" id="BHWB01000012">
    <property type="protein sequence ID" value="GCB36523.1"/>
    <property type="molecule type" value="Genomic_DNA"/>
</dbReference>